<organism evidence="2 3">
    <name type="scientific">Echinococcus granulosus</name>
    <name type="common">Hydatid tapeworm</name>
    <dbReference type="NCBI Taxonomy" id="6210"/>
    <lineage>
        <taxon>Eukaryota</taxon>
        <taxon>Metazoa</taxon>
        <taxon>Spiralia</taxon>
        <taxon>Lophotrochozoa</taxon>
        <taxon>Platyhelminthes</taxon>
        <taxon>Cestoda</taxon>
        <taxon>Eucestoda</taxon>
        <taxon>Cyclophyllidea</taxon>
        <taxon>Taeniidae</taxon>
        <taxon>Echinococcus</taxon>
        <taxon>Echinococcus granulosus group</taxon>
    </lineage>
</organism>
<protein>
    <submittedName>
        <fullName evidence="2">Uncharacterized protein</fullName>
    </submittedName>
</protein>
<comment type="caution">
    <text evidence="2">The sequence shown here is derived from an EMBL/GenBank/DDBJ whole genome shotgun (WGS) entry which is preliminary data.</text>
</comment>
<evidence type="ECO:0000256" key="1">
    <source>
        <dbReference type="SAM" id="Coils"/>
    </source>
</evidence>
<reference evidence="2 3" key="1">
    <citation type="journal article" date="2013" name="Nat. Genet.">
        <title>The genome of the hydatid tapeworm Echinococcus granulosus.</title>
        <authorList>
            <person name="Zheng H."/>
            <person name="Zhang W."/>
            <person name="Zhang L."/>
            <person name="Zhang Z."/>
            <person name="Li J."/>
            <person name="Lu G."/>
            <person name="Zhu Y."/>
            <person name="Wang Y."/>
            <person name="Huang Y."/>
            <person name="Liu J."/>
            <person name="Kang H."/>
            <person name="Chen J."/>
            <person name="Wang L."/>
            <person name="Chen A."/>
            <person name="Yu S."/>
            <person name="Gao Z."/>
            <person name="Jin L."/>
            <person name="Gu W."/>
            <person name="Wang Z."/>
            <person name="Zhao L."/>
            <person name="Shi B."/>
            <person name="Wen H."/>
            <person name="Lin R."/>
            <person name="Jones M.K."/>
            <person name="Brejova B."/>
            <person name="Vinar T."/>
            <person name="Zhao G."/>
            <person name="McManus D.P."/>
            <person name="Chen Z."/>
            <person name="Zhou Y."/>
            <person name="Wang S."/>
        </authorList>
    </citation>
    <scope>NUCLEOTIDE SEQUENCE [LARGE SCALE GENOMIC DNA]</scope>
</reference>
<dbReference type="Proteomes" id="UP000019149">
    <property type="component" value="Unassembled WGS sequence"/>
</dbReference>
<dbReference type="RefSeq" id="XP_024345467.1">
    <property type="nucleotide sequence ID" value="XM_024500122.1"/>
</dbReference>
<evidence type="ECO:0000313" key="3">
    <source>
        <dbReference type="Proteomes" id="UP000019149"/>
    </source>
</evidence>
<keyword evidence="1" id="KW-0175">Coiled coil</keyword>
<sequence>MRVDIYVSPRSSGFPCCFVHKLTHTTPIHIVYAPPLVLLRLNSVCEELAKHHIKTMTVEVGVKEDAKDKANEVEKLAEEKDEYGDECEAKSEKCISICSDMLAAASVLKVTMSIQTLGISTPPHMLTYTYSEGITAAVVTYDGSGMRSAGFGGDGASRVFFGTIIGKRVDGLCLRELTITVYSV</sequence>
<keyword evidence="3" id="KW-1185">Reference proteome</keyword>
<proteinExistence type="predicted"/>
<name>W6U1A2_ECHGR</name>
<feature type="coiled-coil region" evidence="1">
    <location>
        <begin position="63"/>
        <end position="93"/>
    </location>
</feature>
<dbReference type="EMBL" id="APAU02000289">
    <property type="protein sequence ID" value="EUB54271.1"/>
    <property type="molecule type" value="Genomic_DNA"/>
</dbReference>
<evidence type="ECO:0000313" key="2">
    <source>
        <dbReference type="EMBL" id="EUB54271.1"/>
    </source>
</evidence>
<gene>
    <name evidence="2" type="ORF">EGR_10873</name>
</gene>
<dbReference type="GeneID" id="36346588"/>
<dbReference type="AlphaFoldDB" id="W6U1A2"/>
<dbReference type="CTD" id="36346588"/>
<dbReference type="KEGG" id="egl:EGR_10873"/>
<accession>W6U1A2</accession>